<protein>
    <submittedName>
        <fullName evidence="2">Uncharacterized protein</fullName>
    </submittedName>
</protein>
<dbReference type="EMBL" id="JAAWWB010000007">
    <property type="protein sequence ID" value="KAG6778816.1"/>
    <property type="molecule type" value="Genomic_DNA"/>
</dbReference>
<dbReference type="AlphaFoldDB" id="A0A8X7ZZK7"/>
<evidence type="ECO:0000313" key="3">
    <source>
        <dbReference type="Proteomes" id="UP000886885"/>
    </source>
</evidence>
<feature type="transmembrane region" description="Helical" evidence="1">
    <location>
        <begin position="101"/>
        <end position="118"/>
    </location>
</feature>
<keyword evidence="1" id="KW-0812">Transmembrane</keyword>
<name>A0A8X7ZZK7_POPTO</name>
<proteinExistence type="predicted"/>
<sequence>MRVREVNFEKSTRTPNSCRNGSSKEIAWLQGCDDDSFVQNYLEKVLGFQTEKIKIIDHENDYPTEFERNNIAAAFLELPYEKVFLNKYCERYTSTEGTFRFGGFGFVGTAFALHFYFFTF</sequence>
<organism evidence="2 3">
    <name type="scientific">Populus tomentosa</name>
    <name type="common">Chinese white poplar</name>
    <dbReference type="NCBI Taxonomy" id="118781"/>
    <lineage>
        <taxon>Eukaryota</taxon>
        <taxon>Viridiplantae</taxon>
        <taxon>Streptophyta</taxon>
        <taxon>Embryophyta</taxon>
        <taxon>Tracheophyta</taxon>
        <taxon>Spermatophyta</taxon>
        <taxon>Magnoliopsida</taxon>
        <taxon>eudicotyledons</taxon>
        <taxon>Gunneridae</taxon>
        <taxon>Pentapetalae</taxon>
        <taxon>rosids</taxon>
        <taxon>fabids</taxon>
        <taxon>Malpighiales</taxon>
        <taxon>Salicaceae</taxon>
        <taxon>Saliceae</taxon>
        <taxon>Populus</taxon>
    </lineage>
</organism>
<evidence type="ECO:0000256" key="1">
    <source>
        <dbReference type="SAM" id="Phobius"/>
    </source>
</evidence>
<evidence type="ECO:0000313" key="2">
    <source>
        <dbReference type="EMBL" id="KAG6778816.1"/>
    </source>
</evidence>
<keyword evidence="1" id="KW-1133">Transmembrane helix</keyword>
<comment type="caution">
    <text evidence="2">The sequence shown here is derived from an EMBL/GenBank/DDBJ whole genome shotgun (WGS) entry which is preliminary data.</text>
</comment>
<accession>A0A8X7ZZK7</accession>
<dbReference type="OrthoDB" id="5984008at2759"/>
<dbReference type="Proteomes" id="UP000886885">
    <property type="component" value="Chromosome 4A"/>
</dbReference>
<gene>
    <name evidence="2" type="ORF">POTOM_015164</name>
</gene>
<reference evidence="2" key="1">
    <citation type="journal article" date="2020" name="bioRxiv">
        <title>Hybrid origin of Populus tomentosa Carr. identified through genome sequencing and phylogenomic analysis.</title>
        <authorList>
            <person name="An X."/>
            <person name="Gao K."/>
            <person name="Chen Z."/>
            <person name="Li J."/>
            <person name="Yang X."/>
            <person name="Yang X."/>
            <person name="Zhou J."/>
            <person name="Guo T."/>
            <person name="Zhao T."/>
            <person name="Huang S."/>
            <person name="Miao D."/>
            <person name="Khan W.U."/>
            <person name="Rao P."/>
            <person name="Ye M."/>
            <person name="Lei B."/>
            <person name="Liao W."/>
            <person name="Wang J."/>
            <person name="Ji L."/>
            <person name="Li Y."/>
            <person name="Guo B."/>
            <person name="Mustafa N.S."/>
            <person name="Li S."/>
            <person name="Yun Q."/>
            <person name="Keller S.R."/>
            <person name="Mao J."/>
            <person name="Zhang R."/>
            <person name="Strauss S.H."/>
        </authorList>
    </citation>
    <scope>NUCLEOTIDE SEQUENCE</scope>
    <source>
        <strain evidence="2">GM15</strain>
        <tissue evidence="2">Leaf</tissue>
    </source>
</reference>
<keyword evidence="3" id="KW-1185">Reference proteome</keyword>
<keyword evidence="1" id="KW-0472">Membrane</keyword>